<dbReference type="AlphaFoldDB" id="A0A225UF07"/>
<dbReference type="Pfam" id="PF13456">
    <property type="entry name" value="RVT_3"/>
    <property type="match status" value="1"/>
</dbReference>
<feature type="region of interest" description="Disordered" evidence="1">
    <location>
        <begin position="115"/>
        <end position="171"/>
    </location>
</feature>
<dbReference type="Gene3D" id="3.30.420.10">
    <property type="entry name" value="Ribonuclease H-like superfamily/Ribonuclease H"/>
    <property type="match status" value="1"/>
</dbReference>
<dbReference type="GO" id="GO:0003676">
    <property type="term" value="F:nucleic acid binding"/>
    <property type="evidence" value="ECO:0007669"/>
    <property type="project" value="InterPro"/>
</dbReference>
<feature type="non-terminal residue" evidence="3">
    <location>
        <position position="1"/>
    </location>
</feature>
<dbReference type="OrthoDB" id="1938096at2759"/>
<organism evidence="3 4">
    <name type="scientific">Phytophthora megakarya</name>
    <dbReference type="NCBI Taxonomy" id="4795"/>
    <lineage>
        <taxon>Eukaryota</taxon>
        <taxon>Sar</taxon>
        <taxon>Stramenopiles</taxon>
        <taxon>Oomycota</taxon>
        <taxon>Peronosporomycetes</taxon>
        <taxon>Peronosporales</taxon>
        <taxon>Peronosporaceae</taxon>
        <taxon>Phytophthora</taxon>
    </lineage>
</organism>
<evidence type="ECO:0000256" key="1">
    <source>
        <dbReference type="SAM" id="MobiDB-lite"/>
    </source>
</evidence>
<dbReference type="GO" id="GO:0003964">
    <property type="term" value="F:RNA-directed DNA polymerase activity"/>
    <property type="evidence" value="ECO:0007669"/>
    <property type="project" value="UniProtKB-KW"/>
</dbReference>
<dbReference type="Proteomes" id="UP000198211">
    <property type="component" value="Unassembled WGS sequence"/>
</dbReference>
<dbReference type="STRING" id="4795.A0A225UF07"/>
<comment type="caution">
    <text evidence="3">The sequence shown here is derived from an EMBL/GenBank/DDBJ whole genome shotgun (WGS) entry which is preliminary data.</text>
</comment>
<proteinExistence type="predicted"/>
<dbReference type="InterPro" id="IPR012337">
    <property type="entry name" value="RNaseH-like_sf"/>
</dbReference>
<dbReference type="PANTHER" id="PTHR46387:SF2">
    <property type="entry name" value="RIBONUCLEASE HI"/>
    <property type="match status" value="1"/>
</dbReference>
<keyword evidence="3" id="KW-0548">Nucleotidyltransferase</keyword>
<protein>
    <submittedName>
        <fullName evidence="3">Reverse transcriptase</fullName>
    </submittedName>
</protein>
<evidence type="ECO:0000313" key="4">
    <source>
        <dbReference type="Proteomes" id="UP000198211"/>
    </source>
</evidence>
<dbReference type="InterPro" id="IPR002156">
    <property type="entry name" value="RNaseH_domain"/>
</dbReference>
<gene>
    <name evidence="3" type="ORF">PHMEG_00039677</name>
</gene>
<evidence type="ECO:0000259" key="2">
    <source>
        <dbReference type="Pfam" id="PF13456"/>
    </source>
</evidence>
<keyword evidence="3" id="KW-0695">RNA-directed DNA polymerase</keyword>
<reference evidence="4" key="1">
    <citation type="submission" date="2017-03" db="EMBL/GenBank/DDBJ databases">
        <title>Phytopthora megakarya and P. palmivora, two closely related causual agents of cacao black pod achieved similar genome size and gene model numbers by different mechanisms.</title>
        <authorList>
            <person name="Ali S."/>
            <person name="Shao J."/>
            <person name="Larry D.J."/>
            <person name="Kronmiller B."/>
            <person name="Shen D."/>
            <person name="Strem M.D."/>
            <person name="Melnick R.L."/>
            <person name="Guiltinan M.J."/>
            <person name="Tyler B.M."/>
            <person name="Meinhardt L.W."/>
            <person name="Bailey B.A."/>
        </authorList>
    </citation>
    <scope>NUCLEOTIDE SEQUENCE [LARGE SCALE GENOMIC DNA]</scope>
    <source>
        <strain evidence="4">zdho120</strain>
    </source>
</reference>
<sequence>TVNEAEYRGMLLGISLLDDLDVARLIVCGDSNLVIRQMRGEMDCKSTGLKLLKAQAWNALRGWPQREFLHIRRDWNANADMLAGQALQRQQDKNSYNVGELEDLRTLNRLGEVVRPTTHDAEDDDPVLKAKTRGLDDPVSGVETRDLDDVGRGTKKLSRDHTLTGRAGSNT</sequence>
<keyword evidence="4" id="KW-1185">Reference proteome</keyword>
<feature type="domain" description="RNase H type-1" evidence="2">
    <location>
        <begin position="1"/>
        <end position="85"/>
    </location>
</feature>
<dbReference type="GO" id="GO:0004523">
    <property type="term" value="F:RNA-DNA hybrid ribonuclease activity"/>
    <property type="evidence" value="ECO:0007669"/>
    <property type="project" value="InterPro"/>
</dbReference>
<dbReference type="SUPFAM" id="SSF53098">
    <property type="entry name" value="Ribonuclease H-like"/>
    <property type="match status" value="1"/>
</dbReference>
<name>A0A225UF07_9STRA</name>
<dbReference type="PANTHER" id="PTHR46387">
    <property type="entry name" value="POLYNUCLEOTIDYL TRANSFERASE, RIBONUCLEASE H-LIKE SUPERFAMILY PROTEIN"/>
    <property type="match status" value="1"/>
</dbReference>
<evidence type="ECO:0000313" key="3">
    <source>
        <dbReference type="EMBL" id="OWY91654.1"/>
    </source>
</evidence>
<feature type="compositionally biased region" description="Basic and acidic residues" evidence="1">
    <location>
        <begin position="143"/>
        <end position="163"/>
    </location>
</feature>
<dbReference type="EMBL" id="NBNE01019746">
    <property type="protein sequence ID" value="OWY91654.1"/>
    <property type="molecule type" value="Genomic_DNA"/>
</dbReference>
<keyword evidence="3" id="KW-0808">Transferase</keyword>
<dbReference type="InterPro" id="IPR036397">
    <property type="entry name" value="RNaseH_sf"/>
</dbReference>
<accession>A0A225UF07</accession>